<protein>
    <submittedName>
        <fullName evidence="2">Uncharacterized protein</fullName>
    </submittedName>
</protein>
<evidence type="ECO:0000313" key="2">
    <source>
        <dbReference type="EMBL" id="RPD57833.1"/>
    </source>
</evidence>
<reference evidence="2" key="1">
    <citation type="journal article" date="2018" name="Genome Biol. Evol.">
        <title>Genomics and development of Lentinus tigrinus, a white-rot wood-decaying mushroom with dimorphic fruiting bodies.</title>
        <authorList>
            <person name="Wu B."/>
            <person name="Xu Z."/>
            <person name="Knudson A."/>
            <person name="Carlson A."/>
            <person name="Chen N."/>
            <person name="Kovaka S."/>
            <person name="LaButti K."/>
            <person name="Lipzen A."/>
            <person name="Pennachio C."/>
            <person name="Riley R."/>
            <person name="Schakwitz W."/>
            <person name="Umezawa K."/>
            <person name="Ohm R.A."/>
            <person name="Grigoriev I.V."/>
            <person name="Nagy L.G."/>
            <person name="Gibbons J."/>
            <person name="Hibbett D."/>
        </authorList>
    </citation>
    <scope>NUCLEOTIDE SEQUENCE [LARGE SCALE GENOMIC DNA]</scope>
    <source>
        <strain evidence="2">ALCF2SS1-6</strain>
    </source>
</reference>
<evidence type="ECO:0000256" key="1">
    <source>
        <dbReference type="SAM" id="MobiDB-lite"/>
    </source>
</evidence>
<keyword evidence="3" id="KW-1185">Reference proteome</keyword>
<feature type="compositionally biased region" description="Basic and acidic residues" evidence="1">
    <location>
        <begin position="306"/>
        <end position="315"/>
    </location>
</feature>
<feature type="compositionally biased region" description="Polar residues" evidence="1">
    <location>
        <begin position="255"/>
        <end position="275"/>
    </location>
</feature>
<feature type="compositionally biased region" description="Polar residues" evidence="1">
    <location>
        <begin position="103"/>
        <end position="116"/>
    </location>
</feature>
<feature type="compositionally biased region" description="Acidic residues" evidence="1">
    <location>
        <begin position="221"/>
        <end position="232"/>
    </location>
</feature>
<dbReference type="AlphaFoldDB" id="A0A5C2S2P1"/>
<dbReference type="OrthoDB" id="3262817at2759"/>
<feature type="region of interest" description="Disordered" evidence="1">
    <location>
        <begin position="88"/>
        <end position="122"/>
    </location>
</feature>
<dbReference type="EMBL" id="ML122278">
    <property type="protein sequence ID" value="RPD57833.1"/>
    <property type="molecule type" value="Genomic_DNA"/>
</dbReference>
<accession>A0A5C2S2P1</accession>
<organism evidence="2 3">
    <name type="scientific">Lentinus tigrinus ALCF2SS1-6</name>
    <dbReference type="NCBI Taxonomy" id="1328759"/>
    <lineage>
        <taxon>Eukaryota</taxon>
        <taxon>Fungi</taxon>
        <taxon>Dikarya</taxon>
        <taxon>Basidiomycota</taxon>
        <taxon>Agaricomycotina</taxon>
        <taxon>Agaricomycetes</taxon>
        <taxon>Polyporales</taxon>
        <taxon>Polyporaceae</taxon>
        <taxon>Lentinus</taxon>
    </lineage>
</organism>
<evidence type="ECO:0000313" key="3">
    <source>
        <dbReference type="Proteomes" id="UP000313359"/>
    </source>
</evidence>
<sequence length="435" mass="48000">MLFKSAGDAGAQASHELIIFCHAQSRVLLPLPRSYEEAQRLARDQFSLSGELVFESDELLEGSHVRIHPLAWPGICSVLRSVTVKSATVQPPAPVARPRPSEALNSGSRRMSSQKRMSVVGATPLRLSNGTVISAVPAVERQSLSARKAPVLSPSPRPSSIIFSHKEPGPSGVRSPPSVRNVATPPPTSKIEELDEEEEEIRILSPTKKRSARPRIMSDYGIEEPEPEDDGSANDTRRLDASDDEEFDQLEDSELASTSASKLPVSRSRNSNTSLVELDREPSASGARKATRSSPVRNLDAPLEQPKIKAEKTRATPDAVSQSSQPSQSQPKTDESFLIMIEYSDDPESRSLFKTRGRHMVSKVLMQACRTFGLDDYYRSARLVLLVEEADEDGEIVYQRRYVCNRDETMGEAGAEPNSKFIVELVYENDDEDDE</sequence>
<feature type="compositionally biased region" description="Low complexity" evidence="1">
    <location>
        <begin position="150"/>
        <end position="160"/>
    </location>
</feature>
<feature type="compositionally biased region" description="Acidic residues" evidence="1">
    <location>
        <begin position="242"/>
        <end position="254"/>
    </location>
</feature>
<gene>
    <name evidence="2" type="ORF">L227DRAFT_529537</name>
</gene>
<feature type="compositionally biased region" description="Low complexity" evidence="1">
    <location>
        <begin position="321"/>
        <end position="331"/>
    </location>
</feature>
<feature type="region of interest" description="Disordered" evidence="1">
    <location>
        <begin position="143"/>
        <end position="334"/>
    </location>
</feature>
<proteinExistence type="predicted"/>
<dbReference type="Proteomes" id="UP000313359">
    <property type="component" value="Unassembled WGS sequence"/>
</dbReference>
<dbReference type="STRING" id="1328759.A0A5C2S2P1"/>
<name>A0A5C2S2P1_9APHY</name>
<feature type="compositionally biased region" description="Low complexity" evidence="1">
    <location>
        <begin position="169"/>
        <end position="180"/>
    </location>
</feature>